<dbReference type="EMBL" id="NWBU01000010">
    <property type="protein sequence ID" value="PTQ09984.1"/>
    <property type="molecule type" value="Genomic_DNA"/>
</dbReference>
<evidence type="ECO:0000256" key="1">
    <source>
        <dbReference type="ARBA" id="ARBA00007613"/>
    </source>
</evidence>
<dbReference type="Gene3D" id="1.20.1600.10">
    <property type="entry name" value="Outer membrane efflux proteins (OEP)"/>
    <property type="match status" value="1"/>
</dbReference>
<keyword evidence="4" id="KW-1185">Reference proteome</keyword>
<dbReference type="InterPro" id="IPR003423">
    <property type="entry name" value="OMP_efflux"/>
</dbReference>
<comment type="subcellular location">
    <subcellularLocation>
        <location evidence="2">Cell membrane</location>
        <topology evidence="2">Lipid-anchor</topology>
    </subcellularLocation>
</comment>
<dbReference type="PANTHER" id="PTHR30203">
    <property type="entry name" value="OUTER MEMBRANE CATION EFFLUX PROTEIN"/>
    <property type="match status" value="1"/>
</dbReference>
<reference evidence="3 4" key="1">
    <citation type="submission" date="2017-09" db="EMBL/GenBank/DDBJ databases">
        <title>Sphingomonas panjinensis sp.nov., isolated from oil-contaminated soil.</title>
        <authorList>
            <person name="Wang L."/>
            <person name="Chen L."/>
        </authorList>
    </citation>
    <scope>NUCLEOTIDE SEQUENCE [LARGE SCALE GENOMIC DNA]</scope>
    <source>
        <strain evidence="3 4">FW-11</strain>
    </source>
</reference>
<keyword evidence="2" id="KW-0564">Palmitate</keyword>
<dbReference type="NCBIfam" id="TIGR01845">
    <property type="entry name" value="outer_NodT"/>
    <property type="match status" value="1"/>
</dbReference>
<dbReference type="Gene3D" id="2.20.200.10">
    <property type="entry name" value="Outer membrane efflux proteins (OEP)"/>
    <property type="match status" value="1"/>
</dbReference>
<name>A0A2T5FW27_9SPHN</name>
<gene>
    <name evidence="3" type="ORF">CLG96_12610</name>
</gene>
<keyword evidence="2" id="KW-0472">Membrane</keyword>
<accession>A0A2T5FW27</accession>
<organism evidence="3 4">
    <name type="scientific">Sphingomonas oleivorans</name>
    <dbReference type="NCBI Taxonomy" id="1735121"/>
    <lineage>
        <taxon>Bacteria</taxon>
        <taxon>Pseudomonadati</taxon>
        <taxon>Pseudomonadota</taxon>
        <taxon>Alphaproteobacteria</taxon>
        <taxon>Sphingomonadales</taxon>
        <taxon>Sphingomonadaceae</taxon>
        <taxon>Sphingomonas</taxon>
    </lineage>
</organism>
<dbReference type="PROSITE" id="PS51257">
    <property type="entry name" value="PROKAR_LIPOPROTEIN"/>
    <property type="match status" value="1"/>
</dbReference>
<evidence type="ECO:0000256" key="2">
    <source>
        <dbReference type="RuleBase" id="RU362097"/>
    </source>
</evidence>
<keyword evidence="2" id="KW-1134">Transmembrane beta strand</keyword>
<dbReference type="AlphaFoldDB" id="A0A2T5FW27"/>
<keyword evidence="2" id="KW-0449">Lipoprotein</keyword>
<dbReference type="Proteomes" id="UP000244162">
    <property type="component" value="Unassembled WGS sequence"/>
</dbReference>
<keyword evidence="2" id="KW-0732">Signal</keyword>
<proteinExistence type="inferred from homology"/>
<feature type="chain" id="PRO_5015375000" evidence="2">
    <location>
        <begin position="20"/>
        <end position="474"/>
    </location>
</feature>
<dbReference type="Pfam" id="PF02321">
    <property type="entry name" value="OEP"/>
    <property type="match status" value="2"/>
</dbReference>
<dbReference type="SUPFAM" id="SSF56954">
    <property type="entry name" value="Outer membrane efflux proteins (OEP)"/>
    <property type="match status" value="1"/>
</dbReference>
<dbReference type="PANTHER" id="PTHR30203:SF21">
    <property type="entry name" value="OUTER MEMBRANE COMPONENT OF MULTIDRUG EFFLUX PUMP-RELATED"/>
    <property type="match status" value="1"/>
</dbReference>
<evidence type="ECO:0000313" key="4">
    <source>
        <dbReference type="Proteomes" id="UP000244162"/>
    </source>
</evidence>
<keyword evidence="2" id="KW-0812">Transmembrane</keyword>
<protein>
    <submittedName>
        <fullName evidence="3">Transporter</fullName>
    </submittedName>
</protein>
<sequence length="474" mass="50503">MKLLRSMGLVSLLALAACAGGVGPDYKRPETPSSAARPFIGSASPAVSTAETDNQWWRLYRDPVLDGLIADAFAANRDLAVATANLTRARALLREAGAGRLPQTQIDASGTYGRRSAIQRQPGIEREDWLYDAGLSISYEVDLFGRVSRSIEAARGDVAAEEAARDVARVAVAAETARAYADAGAAAERLAVAERTVALVEQTLDLTNRQFEAGRGTRLEVSRVVALRDQQRATLPPLRAERDAALFRLATLTGRTPADLPAEAGARRATLRLDQPIPVGDGRALLARRPDVRAAERRLAAETARIGVATADLYPRISFGGSIGSTGTSLSDMFGAGPLRWLLGPLLSWNFPNQETARARVAASEASTAAALARFDGTVLRALEETETALSRYSHELQRRTELASARNAAETAARISRVQLREGKVDSLTVLDAERTLAAAEADLAASDARIATAQIDLFRALGGGWQEAARAG</sequence>
<dbReference type="GO" id="GO:0015562">
    <property type="term" value="F:efflux transmembrane transporter activity"/>
    <property type="evidence" value="ECO:0007669"/>
    <property type="project" value="InterPro"/>
</dbReference>
<evidence type="ECO:0000313" key="3">
    <source>
        <dbReference type="EMBL" id="PTQ09984.1"/>
    </source>
</evidence>
<comment type="caution">
    <text evidence="3">The sequence shown here is derived from an EMBL/GenBank/DDBJ whole genome shotgun (WGS) entry which is preliminary data.</text>
</comment>
<dbReference type="GO" id="GO:0005886">
    <property type="term" value="C:plasma membrane"/>
    <property type="evidence" value="ECO:0007669"/>
    <property type="project" value="UniProtKB-SubCell"/>
</dbReference>
<dbReference type="OrthoDB" id="9770517at2"/>
<dbReference type="InterPro" id="IPR010131">
    <property type="entry name" value="MdtP/NodT-like"/>
</dbReference>
<comment type="similarity">
    <text evidence="1 2">Belongs to the outer membrane factor (OMF) (TC 1.B.17) family.</text>
</comment>
<dbReference type="RefSeq" id="WP_107968335.1">
    <property type="nucleotide sequence ID" value="NZ_NWBU01000010.1"/>
</dbReference>
<feature type="signal peptide" evidence="2">
    <location>
        <begin position="1"/>
        <end position="19"/>
    </location>
</feature>